<dbReference type="PANTHER" id="PTHR30244">
    <property type="entry name" value="TRANSAMINASE"/>
    <property type="match status" value="1"/>
</dbReference>
<dbReference type="AlphaFoldDB" id="A0A0G0Q240"/>
<comment type="similarity">
    <text evidence="3">Belongs to the DegT/DnrJ/EryC1 family.</text>
</comment>
<dbReference type="Gene3D" id="3.40.640.10">
    <property type="entry name" value="Type I PLP-dependent aspartate aminotransferase-like (Major domain)"/>
    <property type="match status" value="1"/>
</dbReference>
<name>A0A0G0Q240_9BACT</name>
<dbReference type="PIRSF" id="PIRSF000390">
    <property type="entry name" value="PLP_StrS"/>
    <property type="match status" value="1"/>
</dbReference>
<protein>
    <submittedName>
        <fullName evidence="5">DegT/DnrJ/EryC1/StrS aminotransferase</fullName>
    </submittedName>
</protein>
<evidence type="ECO:0000313" key="6">
    <source>
        <dbReference type="Proteomes" id="UP000034539"/>
    </source>
</evidence>
<comment type="caution">
    <text evidence="5">The sequence shown here is derived from an EMBL/GenBank/DDBJ whole genome shotgun (WGS) entry which is preliminary data.</text>
</comment>
<dbReference type="Gene3D" id="3.90.1150.10">
    <property type="entry name" value="Aspartate Aminotransferase, domain 1"/>
    <property type="match status" value="1"/>
</dbReference>
<proteinExistence type="inferred from homology"/>
<evidence type="ECO:0000256" key="4">
    <source>
        <dbReference type="SAM" id="Phobius"/>
    </source>
</evidence>
<dbReference type="GO" id="GO:0030170">
    <property type="term" value="F:pyridoxal phosphate binding"/>
    <property type="evidence" value="ECO:0007669"/>
    <property type="project" value="TreeGrafter"/>
</dbReference>
<dbReference type="Pfam" id="PF01041">
    <property type="entry name" value="DegT_DnrJ_EryC1"/>
    <property type="match status" value="2"/>
</dbReference>
<feature type="modified residue" description="N6-(pyridoxal phosphate)lysine" evidence="2">
    <location>
        <position position="186"/>
    </location>
</feature>
<dbReference type="GO" id="GO:0000271">
    <property type="term" value="P:polysaccharide biosynthetic process"/>
    <property type="evidence" value="ECO:0007669"/>
    <property type="project" value="TreeGrafter"/>
</dbReference>
<feature type="transmembrane region" description="Helical" evidence="4">
    <location>
        <begin position="229"/>
        <end position="254"/>
    </location>
</feature>
<evidence type="ECO:0000256" key="1">
    <source>
        <dbReference type="PIRSR" id="PIRSR000390-1"/>
    </source>
</evidence>
<dbReference type="Proteomes" id="UP000034539">
    <property type="component" value="Unassembled WGS sequence"/>
</dbReference>
<dbReference type="EMBL" id="LBXN01000001">
    <property type="protein sequence ID" value="KKR34444.1"/>
    <property type="molecule type" value="Genomic_DNA"/>
</dbReference>
<keyword evidence="4" id="KW-1133">Transmembrane helix</keyword>
<reference evidence="5 6" key="1">
    <citation type="journal article" date="2015" name="Nature">
        <title>rRNA introns, odd ribosomes, and small enigmatic genomes across a large radiation of phyla.</title>
        <authorList>
            <person name="Brown C.T."/>
            <person name="Hug L.A."/>
            <person name="Thomas B.C."/>
            <person name="Sharon I."/>
            <person name="Castelle C.J."/>
            <person name="Singh A."/>
            <person name="Wilkins M.J."/>
            <person name="Williams K.H."/>
            <person name="Banfield J.F."/>
        </authorList>
    </citation>
    <scope>NUCLEOTIDE SEQUENCE [LARGE SCALE GENOMIC DNA]</scope>
</reference>
<feature type="active site" description="Proton acceptor" evidence="1">
    <location>
        <position position="186"/>
    </location>
</feature>
<keyword evidence="5" id="KW-0032">Aminotransferase</keyword>
<accession>A0A0G0Q240</accession>
<dbReference type="GO" id="GO:0008483">
    <property type="term" value="F:transaminase activity"/>
    <property type="evidence" value="ECO:0007669"/>
    <property type="project" value="UniProtKB-KW"/>
</dbReference>
<evidence type="ECO:0000256" key="2">
    <source>
        <dbReference type="PIRSR" id="PIRSR000390-2"/>
    </source>
</evidence>
<dbReference type="InterPro" id="IPR015424">
    <property type="entry name" value="PyrdxlP-dep_Trfase"/>
</dbReference>
<keyword evidence="2 3" id="KW-0663">Pyridoxal phosphate</keyword>
<sequence length="420" mass="47674">MNIPRPIAISLSPDTESDDVLLALKTLFSPWSWKKGKYEEKVKNWFQVNYGTKNIFTFTSGRVALYYLLKSYGIGEGDEVIVQSFTCVAVPGPVLWTGAKAVYGDIDESLNLDPALLEKSITTKTKAIIVQHTFGIPARIELIKKITQKHNILLIEDCAHSLGATVNGQKVGTFGDAAFFSFGRDKVLSSVFGGLFIINNKSKASKLQSFKEEYQKINYPSYSWIFQQLLHPVVFALILPLYNLILGKVLLFVLQKLKLLSYPVYPIEKEGGKEERLFRKYPNALAMLACQQLDKLERYNKRRRQISGIYYSSLADIKSIKLPSNTEGGIYLRFNILAEKGKEFIAYSKKEGVILGNWYRNIIDPEGTNLDKIGFMKKKGLNSSKEALLSVNLPTYPLMKDNEVDKVIKLVRKYYSELWK</sequence>
<dbReference type="SUPFAM" id="SSF53383">
    <property type="entry name" value="PLP-dependent transferases"/>
    <property type="match status" value="1"/>
</dbReference>
<gene>
    <name evidence="5" type="ORF">UT63_C0001G0011</name>
</gene>
<evidence type="ECO:0000256" key="3">
    <source>
        <dbReference type="RuleBase" id="RU004508"/>
    </source>
</evidence>
<evidence type="ECO:0000313" key="5">
    <source>
        <dbReference type="EMBL" id="KKR34444.1"/>
    </source>
</evidence>
<dbReference type="InterPro" id="IPR015421">
    <property type="entry name" value="PyrdxlP-dep_Trfase_major"/>
</dbReference>
<dbReference type="PANTHER" id="PTHR30244:SF34">
    <property type="entry name" value="DTDP-4-AMINO-4,6-DIDEOXYGALACTOSE TRANSAMINASE"/>
    <property type="match status" value="1"/>
</dbReference>
<keyword evidence="5" id="KW-0808">Transferase</keyword>
<organism evidence="5 6">
    <name type="scientific">Candidatus Gottesmanbacteria bacterium GW2011_GWC2_39_8</name>
    <dbReference type="NCBI Taxonomy" id="1618450"/>
    <lineage>
        <taxon>Bacteria</taxon>
        <taxon>Candidatus Gottesmaniibacteriota</taxon>
    </lineage>
</organism>
<dbReference type="InterPro" id="IPR015422">
    <property type="entry name" value="PyrdxlP-dep_Trfase_small"/>
</dbReference>
<keyword evidence="4" id="KW-0812">Transmembrane</keyword>
<keyword evidence="4" id="KW-0472">Membrane</keyword>
<dbReference type="InterPro" id="IPR000653">
    <property type="entry name" value="DegT/StrS_aminotransferase"/>
</dbReference>